<keyword evidence="1" id="KW-0812">Transmembrane</keyword>
<reference evidence="2 3" key="1">
    <citation type="submission" date="2018-06" db="EMBL/GenBank/DDBJ databases">
        <title>Genomic Encyclopedia of Archaeal and Bacterial Type Strains, Phase II (KMG-II): from individual species to whole genera.</title>
        <authorList>
            <person name="Goeker M."/>
        </authorList>
    </citation>
    <scope>NUCLEOTIDE SEQUENCE [LARGE SCALE GENOMIC DNA]</scope>
    <source>
        <strain evidence="2 3">DSM 29821</strain>
    </source>
</reference>
<keyword evidence="1" id="KW-1133">Transmembrane helix</keyword>
<dbReference type="EMBL" id="QLMA01000013">
    <property type="protein sequence ID" value="RAJ73503.1"/>
    <property type="molecule type" value="Genomic_DNA"/>
</dbReference>
<dbReference type="Proteomes" id="UP000249819">
    <property type="component" value="Unassembled WGS sequence"/>
</dbReference>
<accession>A0A327VSE5</accession>
<sequence length="162" mass="18838">MTNGTNVVIFRQIASLMTIKGGPYAYDWKEGILAIALIVLFSIFQFSTALLITIFLSGGWLYWRLRQWHIITVTITDKQLLLQYANWMKMDKTVTYPLDSLNFVVRKMLVQRGMVRQKMLSIYSGNQEIAAFMYTKTRFDWDSIQQLIDNLKKARVPGISEL</sequence>
<comment type="caution">
    <text evidence="2">The sequence shown here is derived from an EMBL/GenBank/DDBJ whole genome shotgun (WGS) entry which is preliminary data.</text>
</comment>
<name>A0A327VSE5_9BACT</name>
<evidence type="ECO:0000256" key="1">
    <source>
        <dbReference type="SAM" id="Phobius"/>
    </source>
</evidence>
<keyword evidence="3" id="KW-1185">Reference proteome</keyword>
<dbReference type="AlphaFoldDB" id="A0A327VSE5"/>
<feature type="transmembrane region" description="Helical" evidence="1">
    <location>
        <begin position="32"/>
        <end position="63"/>
    </location>
</feature>
<keyword evidence="1" id="KW-0472">Membrane</keyword>
<evidence type="ECO:0000313" key="2">
    <source>
        <dbReference type="EMBL" id="RAJ73503.1"/>
    </source>
</evidence>
<proteinExistence type="predicted"/>
<evidence type="ECO:0000313" key="3">
    <source>
        <dbReference type="Proteomes" id="UP000249819"/>
    </source>
</evidence>
<organism evidence="2 3">
    <name type="scientific">Chitinophaga dinghuensis</name>
    <dbReference type="NCBI Taxonomy" id="1539050"/>
    <lineage>
        <taxon>Bacteria</taxon>
        <taxon>Pseudomonadati</taxon>
        <taxon>Bacteroidota</taxon>
        <taxon>Chitinophagia</taxon>
        <taxon>Chitinophagales</taxon>
        <taxon>Chitinophagaceae</taxon>
        <taxon>Chitinophaga</taxon>
    </lineage>
</organism>
<gene>
    <name evidence="2" type="ORF">CLV59_11356</name>
</gene>
<protein>
    <submittedName>
        <fullName evidence="2">Uncharacterized protein</fullName>
    </submittedName>
</protein>